<keyword evidence="2" id="KW-1185">Reference proteome</keyword>
<evidence type="ECO:0000313" key="2">
    <source>
        <dbReference type="Proteomes" id="UP000805193"/>
    </source>
</evidence>
<dbReference type="EMBL" id="JABSTQ010009262">
    <property type="protein sequence ID" value="KAG0431052.1"/>
    <property type="molecule type" value="Genomic_DNA"/>
</dbReference>
<comment type="caution">
    <text evidence="1">The sequence shown here is derived from an EMBL/GenBank/DDBJ whole genome shotgun (WGS) entry which is preliminary data.</text>
</comment>
<organism evidence="1 2">
    <name type="scientific">Ixodes persulcatus</name>
    <name type="common">Taiga tick</name>
    <dbReference type="NCBI Taxonomy" id="34615"/>
    <lineage>
        <taxon>Eukaryota</taxon>
        <taxon>Metazoa</taxon>
        <taxon>Ecdysozoa</taxon>
        <taxon>Arthropoda</taxon>
        <taxon>Chelicerata</taxon>
        <taxon>Arachnida</taxon>
        <taxon>Acari</taxon>
        <taxon>Parasitiformes</taxon>
        <taxon>Ixodida</taxon>
        <taxon>Ixodoidea</taxon>
        <taxon>Ixodidae</taxon>
        <taxon>Ixodinae</taxon>
        <taxon>Ixodes</taxon>
    </lineage>
</organism>
<protein>
    <submittedName>
        <fullName evidence="1">Uncharacterized protein</fullName>
    </submittedName>
</protein>
<reference evidence="1 2" key="1">
    <citation type="journal article" date="2020" name="Cell">
        <title>Large-Scale Comparative Analyses of Tick Genomes Elucidate Their Genetic Diversity and Vector Capacities.</title>
        <authorList>
            <consortium name="Tick Genome and Microbiome Consortium (TIGMIC)"/>
            <person name="Jia N."/>
            <person name="Wang J."/>
            <person name="Shi W."/>
            <person name="Du L."/>
            <person name="Sun Y."/>
            <person name="Zhan W."/>
            <person name="Jiang J.F."/>
            <person name="Wang Q."/>
            <person name="Zhang B."/>
            <person name="Ji P."/>
            <person name="Bell-Sakyi L."/>
            <person name="Cui X.M."/>
            <person name="Yuan T.T."/>
            <person name="Jiang B.G."/>
            <person name="Yang W.F."/>
            <person name="Lam T.T."/>
            <person name="Chang Q.C."/>
            <person name="Ding S.J."/>
            <person name="Wang X.J."/>
            <person name="Zhu J.G."/>
            <person name="Ruan X.D."/>
            <person name="Zhao L."/>
            <person name="Wei J.T."/>
            <person name="Ye R.Z."/>
            <person name="Que T.C."/>
            <person name="Du C.H."/>
            <person name="Zhou Y.H."/>
            <person name="Cheng J.X."/>
            <person name="Dai P.F."/>
            <person name="Guo W.B."/>
            <person name="Han X.H."/>
            <person name="Huang E.J."/>
            <person name="Li L.F."/>
            <person name="Wei W."/>
            <person name="Gao Y.C."/>
            <person name="Liu J.Z."/>
            <person name="Shao H.Z."/>
            <person name="Wang X."/>
            <person name="Wang C.C."/>
            <person name="Yang T.C."/>
            <person name="Huo Q.B."/>
            <person name="Li W."/>
            <person name="Chen H.Y."/>
            <person name="Chen S.E."/>
            <person name="Zhou L.G."/>
            <person name="Ni X.B."/>
            <person name="Tian J.H."/>
            <person name="Sheng Y."/>
            <person name="Liu T."/>
            <person name="Pan Y.S."/>
            <person name="Xia L.Y."/>
            <person name="Li J."/>
            <person name="Zhao F."/>
            <person name="Cao W.C."/>
        </authorList>
    </citation>
    <scope>NUCLEOTIDE SEQUENCE [LARGE SCALE GENOMIC DNA]</scope>
    <source>
        <strain evidence="1">Iper-2018</strain>
    </source>
</reference>
<evidence type="ECO:0000313" key="1">
    <source>
        <dbReference type="EMBL" id="KAG0431052.1"/>
    </source>
</evidence>
<dbReference type="Proteomes" id="UP000805193">
    <property type="component" value="Unassembled WGS sequence"/>
</dbReference>
<sequence length="316" mass="36418">MSATGETEVYRYVEGVYLSRMFNEKAIKSMFERKPQPGDIFVAGYPKSGTKWLQYIIYCILNDGRPPTKISEFIQGSTLLRGNRANPSQIEHKPGALKTHLPFHKAPYGPEAKYVYVCRNPYDTCVSYFHHTTCRPVYQFQNGTFDEFLDMFLNGKVDFGDYFDNVLSWYAQRERPNILLVTYENLKEDTRTWLLKIAGFLGEEHATKLQDNPDLMSRILKMCSAEETTKNLNAVFKETCQQGRYRQAMLGSEEVSSGETPADLKKPLEIPFIRKGVVGDWKEYFTPDKVRKMKEKIALKTAFSDVMSIWNGLDIP</sequence>
<name>A0AC60QB80_IXOPE</name>
<gene>
    <name evidence="1" type="ORF">HPB47_022136</name>
</gene>
<accession>A0AC60QB80</accession>
<proteinExistence type="predicted"/>